<evidence type="ECO:0000256" key="3">
    <source>
        <dbReference type="ARBA" id="ARBA00022448"/>
    </source>
</evidence>
<comment type="similarity">
    <text evidence="2 9 10">Belongs to the SecY/SEC61-alpha family.</text>
</comment>
<dbReference type="InterPro" id="IPR023201">
    <property type="entry name" value="SecY_dom_sf"/>
</dbReference>
<name>A0A286P930_9MOLU</name>
<evidence type="ECO:0000313" key="11">
    <source>
        <dbReference type="EMBL" id="BBA46855.1"/>
    </source>
</evidence>
<dbReference type="GO" id="GO:0065002">
    <property type="term" value="P:intracellular protein transmembrane transport"/>
    <property type="evidence" value="ECO:0007669"/>
    <property type="project" value="UniProtKB-UniRule"/>
</dbReference>
<keyword evidence="9" id="KW-1003">Cell membrane</keyword>
<accession>A0A286P930</accession>
<feature type="transmembrane region" description="Helical" evidence="9">
    <location>
        <begin position="108"/>
        <end position="129"/>
    </location>
</feature>
<dbReference type="PRINTS" id="PR00303">
    <property type="entry name" value="SECYTRNLCASE"/>
</dbReference>
<comment type="function">
    <text evidence="9">The central subunit of the protein translocation channel SecYEG. Consists of two halves formed by TMs 1-5 and 6-10. These two domains form a lateral gate at the front which open onto the bilayer between TMs 2 and 7, and are clamped together by SecE at the back. The channel is closed by both a pore ring composed of hydrophobic SecY resides and a short helix (helix 2A) on the extracellular side of the membrane which forms a plug. The plug probably moves laterally to allow the channel to open. The ring and the pore may move independently.</text>
</comment>
<feature type="transmembrane region" description="Helical" evidence="9">
    <location>
        <begin position="141"/>
        <end position="162"/>
    </location>
</feature>
<sequence>MKKIINFFFNKKNIIKKFFFTLVIIFLYVLGTQIYIPFLSESKYEKLIFNKQITVLFGFLGENFNTLCLLSLGIMPYITASIVMQFVRKIFVSIKEWEEQGEKGKYKINVATRILTLFFALTQGLALIINSKVFNFQTDEMFAIIQTLFFLVVGVFICIWLADLITAKGIGNGISLLIVVNISKEVFNTFQFLLFGQIVLLKRLFILLLFIILLILTVILSSSYLKIPIYYASNKNNDKIERNIPIKVNTSGVLPIILASTLLNIFPIINIFFNKNNRIHQFTTFFIESRQNLGLGFFIYLLLIALFACFSAFMTISPNEIAQHLSKQDAYLENIKPGPQTVYKITQEVFKVTVLGTIFLTLLAATPDIIGYFFEIQRNIKFGGTGLLIIVGVGVEFIQCINAKTNLKQMYDKLF</sequence>
<feature type="transmembrane region" description="Helical" evidence="9">
    <location>
        <begin position="174"/>
        <end position="198"/>
    </location>
</feature>
<feature type="transmembrane region" description="Helical" evidence="9">
    <location>
        <begin position="64"/>
        <end position="87"/>
    </location>
</feature>
<keyword evidence="7 9" id="KW-0811">Translocation</keyword>
<dbReference type="GO" id="GO:0005886">
    <property type="term" value="C:plasma membrane"/>
    <property type="evidence" value="ECO:0007669"/>
    <property type="project" value="UniProtKB-SubCell"/>
</dbReference>
<keyword evidence="3 9" id="KW-0813">Transport</keyword>
<dbReference type="PROSITE" id="PS00756">
    <property type="entry name" value="SECY_2"/>
    <property type="match status" value="1"/>
</dbReference>
<proteinExistence type="inferred from homology"/>
<feature type="transmembrane region" description="Helical" evidence="9">
    <location>
        <begin position="293"/>
        <end position="316"/>
    </location>
</feature>
<dbReference type="HAMAP" id="MF_01465">
    <property type="entry name" value="SecY"/>
    <property type="match status" value="1"/>
</dbReference>
<evidence type="ECO:0000256" key="5">
    <source>
        <dbReference type="ARBA" id="ARBA00022927"/>
    </source>
</evidence>
<evidence type="ECO:0000256" key="9">
    <source>
        <dbReference type="HAMAP-Rule" id="MF_01465"/>
    </source>
</evidence>
<gene>
    <name evidence="9 11" type="primary">secY</name>
</gene>
<dbReference type="InterPro" id="IPR026593">
    <property type="entry name" value="SecY"/>
</dbReference>
<keyword evidence="6 9" id="KW-1133">Transmembrane helix</keyword>
<comment type="subunit">
    <text evidence="9">Component of the Sec protein translocase complex. Heterotrimer consisting of SecY, SecE and SecG subunits. The heterotrimers can form oligomers, although 1 heterotrimer is thought to be able to translocate proteins. Interacts with the ribosome. Interacts with SecDF, and other proteins may be involved. Interacts with SecA.</text>
</comment>
<feature type="transmembrane region" description="Helical" evidence="9">
    <location>
        <begin position="352"/>
        <end position="374"/>
    </location>
</feature>
<dbReference type="Gene3D" id="1.10.3370.10">
    <property type="entry name" value="SecY subunit domain"/>
    <property type="match status" value="1"/>
</dbReference>
<comment type="subcellular location">
    <subcellularLocation>
        <location evidence="9">Cell membrane</location>
        <topology evidence="9">Multi-pass membrane protein</topology>
    </subcellularLocation>
    <subcellularLocation>
        <location evidence="1">Membrane</location>
        <topology evidence="1">Multi-pass membrane protein</topology>
    </subcellularLocation>
</comment>
<feature type="transmembrane region" description="Helical" evidence="9">
    <location>
        <begin position="204"/>
        <end position="231"/>
    </location>
</feature>
<keyword evidence="5 9" id="KW-0653">Protein transport</keyword>
<feature type="transmembrane region" description="Helical" evidence="9">
    <location>
        <begin position="18"/>
        <end position="36"/>
    </location>
</feature>
<dbReference type="InterPro" id="IPR002208">
    <property type="entry name" value="SecY/SEC61-alpha"/>
</dbReference>
<dbReference type="SUPFAM" id="SSF103491">
    <property type="entry name" value="Preprotein translocase SecY subunit"/>
    <property type="match status" value="1"/>
</dbReference>
<evidence type="ECO:0000256" key="4">
    <source>
        <dbReference type="ARBA" id="ARBA00022692"/>
    </source>
</evidence>
<keyword evidence="4 9" id="KW-0812">Transmembrane</keyword>
<dbReference type="Pfam" id="PF00344">
    <property type="entry name" value="SecY"/>
    <property type="match status" value="1"/>
</dbReference>
<dbReference type="AlphaFoldDB" id="A0A286P930"/>
<dbReference type="PIRSF" id="PIRSF004557">
    <property type="entry name" value="SecY"/>
    <property type="match status" value="1"/>
</dbReference>
<dbReference type="GO" id="GO:0006605">
    <property type="term" value="P:protein targeting"/>
    <property type="evidence" value="ECO:0007669"/>
    <property type="project" value="UniProtKB-UniRule"/>
</dbReference>
<protein>
    <recommendedName>
        <fullName evidence="9">Protein translocase subunit SecY</fullName>
    </recommendedName>
</protein>
<feature type="transmembrane region" description="Helical" evidence="9">
    <location>
        <begin position="252"/>
        <end position="273"/>
    </location>
</feature>
<organism evidence="11">
    <name type="scientific">Candidatus Phytoplasma noviguineense</name>
    <dbReference type="NCBI Taxonomy" id="1617948"/>
    <lineage>
        <taxon>Bacteria</taxon>
        <taxon>Bacillati</taxon>
        <taxon>Mycoplasmatota</taxon>
        <taxon>Mollicutes</taxon>
        <taxon>Acholeplasmatales</taxon>
        <taxon>Acholeplasmataceae</taxon>
        <taxon>Candidatus Phytoplasma</taxon>
        <taxon>Candidatus Phytoplasma incertae sedis</taxon>
    </lineage>
</organism>
<reference evidence="11" key="1">
    <citation type="submission" date="2017-03" db="EMBL/GenBank/DDBJ databases">
        <title>Housekeeping genes of phytoplasmas.</title>
        <authorList>
            <person name="Koinuma H."/>
            <person name="Miyazaki A."/>
            <person name="Tanno K."/>
            <person name="Maejima K."/>
            <person name="Yamaji Y."/>
            <person name="Namba S."/>
        </authorList>
    </citation>
    <scope>NUCLEOTIDE SEQUENCE</scope>
    <source>
        <strain evidence="11">BCS-Bo</strain>
    </source>
</reference>
<dbReference type="InterPro" id="IPR030659">
    <property type="entry name" value="SecY_CS"/>
</dbReference>
<keyword evidence="8 9" id="KW-0472">Membrane</keyword>
<dbReference type="EMBL" id="LC228769">
    <property type="protein sequence ID" value="BBA46855.1"/>
    <property type="molecule type" value="Genomic_DNA"/>
</dbReference>
<evidence type="ECO:0000256" key="1">
    <source>
        <dbReference type="ARBA" id="ARBA00004141"/>
    </source>
</evidence>
<feature type="transmembrane region" description="Helical" evidence="9">
    <location>
        <begin position="380"/>
        <end position="401"/>
    </location>
</feature>
<evidence type="ECO:0000256" key="7">
    <source>
        <dbReference type="ARBA" id="ARBA00023010"/>
    </source>
</evidence>
<evidence type="ECO:0000256" key="8">
    <source>
        <dbReference type="ARBA" id="ARBA00023136"/>
    </source>
</evidence>
<dbReference type="NCBIfam" id="TIGR00967">
    <property type="entry name" value="3a0501s007"/>
    <property type="match status" value="1"/>
</dbReference>
<dbReference type="PANTHER" id="PTHR10906">
    <property type="entry name" value="SECY/SEC61-ALPHA FAMILY MEMBER"/>
    <property type="match status" value="1"/>
</dbReference>
<evidence type="ECO:0000256" key="10">
    <source>
        <dbReference type="RuleBase" id="RU004349"/>
    </source>
</evidence>
<dbReference type="GO" id="GO:0043952">
    <property type="term" value="P:protein transport by the Sec complex"/>
    <property type="evidence" value="ECO:0007669"/>
    <property type="project" value="UniProtKB-UniRule"/>
</dbReference>
<evidence type="ECO:0000256" key="2">
    <source>
        <dbReference type="ARBA" id="ARBA00005751"/>
    </source>
</evidence>
<evidence type="ECO:0000256" key="6">
    <source>
        <dbReference type="ARBA" id="ARBA00022989"/>
    </source>
</evidence>